<evidence type="ECO:0008006" key="9">
    <source>
        <dbReference type="Google" id="ProtNLM"/>
    </source>
</evidence>
<evidence type="ECO:0000313" key="7">
    <source>
        <dbReference type="Proteomes" id="UP000326453"/>
    </source>
</evidence>
<dbReference type="AlphaFoldDB" id="A0A1I5E685"/>
<dbReference type="EMBL" id="CP058690">
    <property type="protein sequence ID" value="QLH14455.1"/>
    <property type="molecule type" value="Genomic_DNA"/>
</dbReference>
<evidence type="ECO:0000313" key="8">
    <source>
        <dbReference type="Proteomes" id="UP000509322"/>
    </source>
</evidence>
<evidence type="ECO:0000256" key="1">
    <source>
        <dbReference type="SAM" id="MobiDB-lite"/>
    </source>
</evidence>
<name>A0A1I5E685_PARPN</name>
<dbReference type="Proteomes" id="UP000326453">
    <property type="component" value="Chromosome 1"/>
</dbReference>
<accession>A0A1I5E685</accession>
<evidence type="ECO:0000313" key="4">
    <source>
        <dbReference type="EMBL" id="QLH14455.1"/>
    </source>
</evidence>
<dbReference type="RefSeq" id="WP_143091235.1">
    <property type="nucleotide sequence ID" value="NZ_CP044426.1"/>
</dbReference>
<dbReference type="EMBL" id="RBLI01000001">
    <property type="protein sequence ID" value="RKS52704.1"/>
    <property type="molecule type" value="Genomic_DNA"/>
</dbReference>
<dbReference type="Proteomes" id="UP000273626">
    <property type="component" value="Unassembled WGS sequence"/>
</dbReference>
<dbReference type="PROSITE" id="PS51257">
    <property type="entry name" value="PROKAR_LIPOPROTEIN"/>
    <property type="match status" value="1"/>
</dbReference>
<sequence length="219" mass="22031">MHRSLVFASALLPLMLLSACDTSGLDPATADQVNQSEMTAAVGLLAAAFGGDAYRDAGLQVATASLNDAAMRRSAAEAAPAATGSPIQGATATLKAPASSPGAASAGAPRPGTGKCEQRPQCRAASGRLSDYSDRLIALGAQGGSSVHVSAKMAWCGANRGIATLETCLAEARAAGDAECSADIQTALQNTRRLAAEARQTANQSYAYAPDGWMSSCPA</sequence>
<feature type="compositionally biased region" description="Low complexity" evidence="1">
    <location>
        <begin position="96"/>
        <end position="112"/>
    </location>
</feature>
<gene>
    <name evidence="5" type="ORF">BDE18_2036</name>
    <name evidence="3" type="ORF">ESD82_11870</name>
    <name evidence="4" type="ORF">HYQ43_09030</name>
</gene>
<evidence type="ECO:0000313" key="3">
    <source>
        <dbReference type="EMBL" id="QFG36890.1"/>
    </source>
</evidence>
<feature type="chain" id="PRO_5044559477" description="Lipoprotein" evidence="2">
    <location>
        <begin position="20"/>
        <end position="219"/>
    </location>
</feature>
<reference evidence="4 8" key="3">
    <citation type="submission" date="2020-07" db="EMBL/GenBank/DDBJ databases">
        <title>The complete genome of Paracoccus pantotrophus ACCC 10489.</title>
        <authorList>
            <person name="Si Y."/>
        </authorList>
    </citation>
    <scope>NUCLEOTIDE SEQUENCE [LARGE SCALE GENOMIC DNA]</scope>
    <source>
        <strain evidence="4 8">ACCC10489</strain>
    </source>
</reference>
<feature type="region of interest" description="Disordered" evidence="1">
    <location>
        <begin position="92"/>
        <end position="121"/>
    </location>
</feature>
<dbReference type="GeneID" id="51371270"/>
<evidence type="ECO:0000313" key="5">
    <source>
        <dbReference type="EMBL" id="RKS52704.1"/>
    </source>
</evidence>
<evidence type="ECO:0000313" key="6">
    <source>
        <dbReference type="Proteomes" id="UP000273626"/>
    </source>
</evidence>
<dbReference type="KEGG" id="ppan:ESD82_11870"/>
<evidence type="ECO:0000256" key="2">
    <source>
        <dbReference type="SAM" id="SignalP"/>
    </source>
</evidence>
<protein>
    <recommendedName>
        <fullName evidence="9">Lipoprotein</fullName>
    </recommendedName>
</protein>
<dbReference type="EMBL" id="CP044426">
    <property type="protein sequence ID" value="QFG36890.1"/>
    <property type="molecule type" value="Genomic_DNA"/>
</dbReference>
<organism evidence="3 7">
    <name type="scientific">Paracoccus pantotrophus</name>
    <name type="common">Thiosphaera pantotropha</name>
    <dbReference type="NCBI Taxonomy" id="82367"/>
    <lineage>
        <taxon>Bacteria</taxon>
        <taxon>Pseudomonadati</taxon>
        <taxon>Pseudomonadota</taxon>
        <taxon>Alphaproteobacteria</taxon>
        <taxon>Rhodobacterales</taxon>
        <taxon>Paracoccaceae</taxon>
        <taxon>Paracoccus</taxon>
    </lineage>
</organism>
<proteinExistence type="predicted"/>
<dbReference type="Proteomes" id="UP000509322">
    <property type="component" value="Chromosome 2"/>
</dbReference>
<keyword evidence="6" id="KW-1185">Reference proteome</keyword>
<reference evidence="3 7" key="2">
    <citation type="submission" date="2019-01" db="EMBL/GenBank/DDBJ databases">
        <title>Complete Genome Sequence and Annotation of the Paracoccus pantotrophus type strain DSM 2944.</title>
        <authorList>
            <person name="Bockwoldt J.A."/>
            <person name="Zimmermann M."/>
            <person name="Tiso T."/>
            <person name="Blank L.M."/>
        </authorList>
    </citation>
    <scope>NUCLEOTIDE SEQUENCE [LARGE SCALE GENOMIC DNA]</scope>
    <source>
        <strain evidence="3 7">DSM 2944</strain>
    </source>
</reference>
<reference evidence="5 6" key="1">
    <citation type="submission" date="2018-10" db="EMBL/GenBank/DDBJ databases">
        <title>Genomic Encyclopedia of Archaeal and Bacterial Type Strains, Phase II (KMG-II): from individual species to whole genera.</title>
        <authorList>
            <person name="Goeker M."/>
        </authorList>
    </citation>
    <scope>NUCLEOTIDE SEQUENCE [LARGE SCALE GENOMIC DNA]</scope>
    <source>
        <strain evidence="6">ATCC 35512 / DSM 2944 / CIP 106514 / LMD 82.5 / NBRC 102493 / NCCB 82005 / GB17</strain>
        <strain evidence="5">DSM 2944</strain>
    </source>
</reference>
<feature type="signal peptide" evidence="2">
    <location>
        <begin position="1"/>
        <end position="19"/>
    </location>
</feature>
<keyword evidence="2" id="KW-0732">Signal</keyword>